<dbReference type="PRINTS" id="PR00040">
    <property type="entry name" value="HTHMERR"/>
</dbReference>
<dbReference type="AlphaFoldDB" id="A0A916S953"/>
<dbReference type="PROSITE" id="PS50937">
    <property type="entry name" value="HTH_MERR_2"/>
    <property type="match status" value="1"/>
</dbReference>
<evidence type="ECO:0000259" key="5">
    <source>
        <dbReference type="PROSITE" id="PS50937"/>
    </source>
</evidence>
<accession>A0A916S953</accession>
<feature type="region of interest" description="Disordered" evidence="4">
    <location>
        <begin position="121"/>
        <end position="162"/>
    </location>
</feature>
<evidence type="ECO:0000313" key="6">
    <source>
        <dbReference type="EMBL" id="GGA89579.1"/>
    </source>
</evidence>
<reference evidence="6" key="2">
    <citation type="submission" date="2020-09" db="EMBL/GenBank/DDBJ databases">
        <authorList>
            <person name="Sun Q."/>
            <person name="Zhou Y."/>
        </authorList>
    </citation>
    <scope>NUCLEOTIDE SEQUENCE</scope>
    <source>
        <strain evidence="6">CGMCC 1.15322</strain>
    </source>
</reference>
<gene>
    <name evidence="6" type="ORF">GCM10011496_08000</name>
</gene>
<proteinExistence type="predicted"/>
<reference evidence="6" key="1">
    <citation type="journal article" date="2014" name="Int. J. Syst. Evol. Microbiol.">
        <title>Complete genome sequence of Corynebacterium casei LMG S-19264T (=DSM 44701T), isolated from a smear-ripened cheese.</title>
        <authorList>
            <consortium name="US DOE Joint Genome Institute (JGI-PGF)"/>
            <person name="Walter F."/>
            <person name="Albersmeier A."/>
            <person name="Kalinowski J."/>
            <person name="Ruckert C."/>
        </authorList>
    </citation>
    <scope>NUCLEOTIDE SEQUENCE</scope>
    <source>
        <strain evidence="6">CGMCC 1.15322</strain>
    </source>
</reference>
<evidence type="ECO:0000256" key="3">
    <source>
        <dbReference type="ARBA" id="ARBA00023163"/>
    </source>
</evidence>
<dbReference type="GO" id="GO:0003677">
    <property type="term" value="F:DNA binding"/>
    <property type="evidence" value="ECO:0007669"/>
    <property type="project" value="UniProtKB-KW"/>
</dbReference>
<feature type="compositionally biased region" description="Polar residues" evidence="4">
    <location>
        <begin position="144"/>
        <end position="155"/>
    </location>
</feature>
<keyword evidence="7" id="KW-1185">Reference proteome</keyword>
<dbReference type="Proteomes" id="UP000620596">
    <property type="component" value="Unassembled WGS sequence"/>
</dbReference>
<dbReference type="Gene3D" id="1.10.1660.10">
    <property type="match status" value="1"/>
</dbReference>
<dbReference type="InterPro" id="IPR009061">
    <property type="entry name" value="DNA-bd_dom_put_sf"/>
</dbReference>
<evidence type="ECO:0000256" key="2">
    <source>
        <dbReference type="ARBA" id="ARBA00023125"/>
    </source>
</evidence>
<feature type="domain" description="HTH merR-type" evidence="5">
    <location>
        <begin position="1"/>
        <end position="68"/>
    </location>
</feature>
<dbReference type="SMART" id="SM00422">
    <property type="entry name" value="HTH_MERR"/>
    <property type="match status" value="1"/>
</dbReference>
<comment type="caution">
    <text evidence="6">The sequence shown here is derived from an EMBL/GenBank/DDBJ whole genome shotgun (WGS) entry which is preliminary data.</text>
</comment>
<dbReference type="PANTHER" id="PTHR30204">
    <property type="entry name" value="REDOX-CYCLING DRUG-SENSING TRANSCRIPTIONAL ACTIVATOR SOXR"/>
    <property type="match status" value="1"/>
</dbReference>
<dbReference type="InterPro" id="IPR000551">
    <property type="entry name" value="MerR-type_HTH_dom"/>
</dbReference>
<keyword evidence="2" id="KW-0238">DNA-binding</keyword>
<dbReference type="PROSITE" id="PS00552">
    <property type="entry name" value="HTH_MERR_1"/>
    <property type="match status" value="1"/>
</dbReference>
<evidence type="ECO:0000256" key="1">
    <source>
        <dbReference type="ARBA" id="ARBA00023015"/>
    </source>
</evidence>
<evidence type="ECO:0000256" key="4">
    <source>
        <dbReference type="SAM" id="MobiDB-lite"/>
    </source>
</evidence>
<dbReference type="GO" id="GO:0003700">
    <property type="term" value="F:DNA-binding transcription factor activity"/>
    <property type="evidence" value="ECO:0007669"/>
    <property type="project" value="InterPro"/>
</dbReference>
<keyword evidence="3" id="KW-0804">Transcription</keyword>
<dbReference type="SUPFAM" id="SSF46955">
    <property type="entry name" value="Putative DNA-binding domain"/>
    <property type="match status" value="1"/>
</dbReference>
<sequence length="162" mass="18166">MQISELAAQTGVSVHALRHYEKLGLLQPERRASGYREYSDVMRREVVFIAMSRSIGFSLKAIAAQLPAYRVGRLTFGQMVDAMRERVAELDAQIGTLKNQRRAVIAHIAWMHKQQRAHEAKKAHALAPGKSCKAPWPNVKRRNMSASASPPSQTSHARKTRP</sequence>
<name>A0A916S953_9BURK</name>
<dbReference type="PANTHER" id="PTHR30204:SF93">
    <property type="entry name" value="HTH MERR-TYPE DOMAIN-CONTAINING PROTEIN"/>
    <property type="match status" value="1"/>
</dbReference>
<evidence type="ECO:0000313" key="7">
    <source>
        <dbReference type="Proteomes" id="UP000620596"/>
    </source>
</evidence>
<dbReference type="Pfam" id="PF00376">
    <property type="entry name" value="MerR"/>
    <property type="match status" value="1"/>
</dbReference>
<dbReference type="Pfam" id="PF09278">
    <property type="entry name" value="MerR-DNA-bind"/>
    <property type="match status" value="1"/>
</dbReference>
<protein>
    <recommendedName>
        <fullName evidence="5">HTH merR-type domain-containing protein</fullName>
    </recommendedName>
</protein>
<keyword evidence="1" id="KW-0805">Transcription regulation</keyword>
<organism evidence="6 7">
    <name type="scientific">Polaromonas eurypsychrophila</name>
    <dbReference type="NCBI Taxonomy" id="1614635"/>
    <lineage>
        <taxon>Bacteria</taxon>
        <taxon>Pseudomonadati</taxon>
        <taxon>Pseudomonadota</taxon>
        <taxon>Betaproteobacteria</taxon>
        <taxon>Burkholderiales</taxon>
        <taxon>Comamonadaceae</taxon>
        <taxon>Polaromonas</taxon>
    </lineage>
</organism>
<dbReference type="InterPro" id="IPR015358">
    <property type="entry name" value="Tscrpt_reg_MerR_DNA-bd"/>
</dbReference>
<dbReference type="InterPro" id="IPR047057">
    <property type="entry name" value="MerR_fam"/>
</dbReference>
<dbReference type="EMBL" id="BMIG01000002">
    <property type="protein sequence ID" value="GGA89579.1"/>
    <property type="molecule type" value="Genomic_DNA"/>
</dbReference>